<keyword evidence="2" id="KW-0808">Transferase</keyword>
<accession>A0A892IE59</accession>
<proteinExistence type="predicted"/>
<dbReference type="Gene3D" id="3.90.550.10">
    <property type="entry name" value="Spore Coat Polysaccharide Biosynthesis Protein SpsA, Chain A"/>
    <property type="match status" value="1"/>
</dbReference>
<evidence type="ECO:0000313" key="2">
    <source>
        <dbReference type="EMBL" id="QRO81365.1"/>
    </source>
</evidence>
<dbReference type="Proteomes" id="UP000625568">
    <property type="component" value="Chromosome 3"/>
</dbReference>
<gene>
    <name evidence="2" type="ORF">I6K02_26780</name>
</gene>
<keyword evidence="3" id="KW-1185">Reference proteome</keyword>
<sequence length="289" mass="32207">MLAARRVRARRAAPCRMPPADGRADRLVGRAVGRRRSRGRTALRCRRCDMRIVGRRDGGADRPRAAVHFARAQRVDVQIERHVPAIGLAEQRAFLLAHARAPRCLFVDDDVMLEPDLVARLVRALDEQRCGFVGSALHGLSYVDDVRTHQQAIEFWDGRVMPEVLTPGGDGWSRHHLHSAANLYHVQCRLCVPRDASRVYRVAWVGGCVLFDTAKLRAAGGFEFWRALPRHHCGEDVLAQLRVMARFGGCGLFPSGAYHAELATTVPEREVDAPFVLSHLIDEAAHARG</sequence>
<dbReference type="SUPFAM" id="SSF53448">
    <property type="entry name" value="Nucleotide-diphospho-sugar transferases"/>
    <property type="match status" value="1"/>
</dbReference>
<reference evidence="2 3" key="1">
    <citation type="submission" date="2021-02" db="EMBL/GenBank/DDBJ databases">
        <title>FDA dAtabase for Regulatory Grade micrObial Sequences (FDA-ARGOS): Supporting development and validation of Infectious Disease Dx tests.</title>
        <authorList>
            <person name="Minogue T."/>
            <person name="Wolcott M."/>
            <person name="Wasieloski L."/>
            <person name="Aguilar W."/>
            <person name="Moore D."/>
            <person name="Jaissle J."/>
            <person name="Tallon L."/>
            <person name="Sadzewicz L."/>
            <person name="Zhao X."/>
            <person name="Boylan J."/>
            <person name="Ott S."/>
            <person name="Bowen H."/>
            <person name="Vavikolanu K."/>
            <person name="Mehta A."/>
            <person name="Aluvathingal J."/>
            <person name="Nadendla S."/>
            <person name="Yan Y."/>
            <person name="Sichtig H."/>
        </authorList>
    </citation>
    <scope>NUCLEOTIDE SEQUENCE [LARGE SCALE GENOMIC DNA]</scope>
    <source>
        <strain evidence="2 3">FDAARGOS_1272</strain>
    </source>
</reference>
<protein>
    <submittedName>
        <fullName evidence="2">Glycosyltransferase family 2 protein</fullName>
    </submittedName>
</protein>
<evidence type="ECO:0000259" key="1">
    <source>
        <dbReference type="Pfam" id="PF00535"/>
    </source>
</evidence>
<dbReference type="CDD" id="cd00761">
    <property type="entry name" value="Glyco_tranf_GTA_type"/>
    <property type="match status" value="1"/>
</dbReference>
<name>A0A892IE59_9BURK</name>
<dbReference type="InterPro" id="IPR029044">
    <property type="entry name" value="Nucleotide-diphossugar_trans"/>
</dbReference>
<dbReference type="InterPro" id="IPR001173">
    <property type="entry name" value="Glyco_trans_2-like"/>
</dbReference>
<dbReference type="Pfam" id="PF00535">
    <property type="entry name" value="Glycos_transf_2"/>
    <property type="match status" value="1"/>
</dbReference>
<dbReference type="AlphaFoldDB" id="A0A892IE59"/>
<organism evidence="2 3">
    <name type="scientific">Burkholderia dolosa</name>
    <dbReference type="NCBI Taxonomy" id="152500"/>
    <lineage>
        <taxon>Bacteria</taxon>
        <taxon>Pseudomonadati</taxon>
        <taxon>Pseudomonadota</taxon>
        <taxon>Betaproteobacteria</taxon>
        <taxon>Burkholderiales</taxon>
        <taxon>Burkholderiaceae</taxon>
        <taxon>Burkholderia</taxon>
        <taxon>Burkholderia cepacia complex</taxon>
    </lineage>
</organism>
<feature type="domain" description="Glycosyltransferase 2-like" evidence="1">
    <location>
        <begin position="57"/>
        <end position="157"/>
    </location>
</feature>
<evidence type="ECO:0000313" key="3">
    <source>
        <dbReference type="Proteomes" id="UP000625568"/>
    </source>
</evidence>
<dbReference type="GO" id="GO:0016740">
    <property type="term" value="F:transferase activity"/>
    <property type="evidence" value="ECO:0007669"/>
    <property type="project" value="UniProtKB-KW"/>
</dbReference>
<dbReference type="EMBL" id="CP069484">
    <property type="protein sequence ID" value="QRO81365.1"/>
    <property type="molecule type" value="Genomic_DNA"/>
</dbReference>